<name>A0A1H7NTA3_9SPHN</name>
<reference evidence="12" key="1">
    <citation type="submission" date="2016-10" db="EMBL/GenBank/DDBJ databases">
        <authorList>
            <person name="Varghese N."/>
            <person name="Submissions S."/>
        </authorList>
    </citation>
    <scope>NUCLEOTIDE SEQUENCE [LARGE SCALE GENOMIC DNA]</scope>
    <source>
        <strain evidence="12">JS21-1</strain>
    </source>
</reference>
<dbReference type="InterPro" id="IPR033659">
    <property type="entry name" value="Ferrochelatase_N"/>
</dbReference>
<dbReference type="Proteomes" id="UP000199214">
    <property type="component" value="Unassembled WGS sequence"/>
</dbReference>
<dbReference type="STRING" id="1855283.SAMN05216382_1677"/>
<keyword evidence="5 9" id="KW-0350">Heme biosynthesis</keyword>
<dbReference type="EMBL" id="FNZZ01000003">
    <property type="protein sequence ID" value="SEL26722.1"/>
    <property type="molecule type" value="Genomic_DNA"/>
</dbReference>
<evidence type="ECO:0000256" key="8">
    <source>
        <dbReference type="ARBA" id="ARBA00024536"/>
    </source>
</evidence>
<dbReference type="InterPro" id="IPR001015">
    <property type="entry name" value="Ferrochelatase"/>
</dbReference>
<dbReference type="Gene3D" id="3.40.50.1400">
    <property type="match status" value="2"/>
</dbReference>
<dbReference type="CDD" id="cd00419">
    <property type="entry name" value="Ferrochelatase_C"/>
    <property type="match status" value="1"/>
</dbReference>
<dbReference type="RefSeq" id="WP_093005305.1">
    <property type="nucleotide sequence ID" value="NZ_FNZZ01000003.1"/>
</dbReference>
<dbReference type="HAMAP" id="MF_00323">
    <property type="entry name" value="Ferrochelatase"/>
    <property type="match status" value="1"/>
</dbReference>
<dbReference type="GO" id="GO:0046872">
    <property type="term" value="F:metal ion binding"/>
    <property type="evidence" value="ECO:0007669"/>
    <property type="project" value="UniProtKB-KW"/>
</dbReference>
<evidence type="ECO:0000313" key="11">
    <source>
        <dbReference type="EMBL" id="SEL26722.1"/>
    </source>
</evidence>
<dbReference type="OrthoDB" id="9809741at2"/>
<keyword evidence="12" id="KW-1185">Reference proteome</keyword>
<sequence>MIPAGHPVIPRPRIGVLLINLGTPDAPEPKAVKRYLAEFLSDRRVVELPRIAWQPILRGVVLTTRPKKSAHAYSQVWREDGSPLAAITRAQALALEHAFGDDVLVDWAMRYGRPAIADRLQAMKDAGCERILLAPLYPQYCAATTATANDKAFAHLAKMRWQPAIRTLPPYYDDPAYIDALAESVRTGLAALDFTPDAVMASFHGMPQRTLELGDPYHCHCRKTGRLLGEAMGMDLTITFQSRFGRAKWLEPATDTVLAAMPGRGVKKVAIVAPGFSADCVETLEELTIRGRETFEEAGGTHFGYLPCLNDTPAGIEMLRKLIARELEGWKPRP</sequence>
<evidence type="ECO:0000256" key="2">
    <source>
        <dbReference type="ARBA" id="ARBA00022490"/>
    </source>
</evidence>
<dbReference type="PANTHER" id="PTHR11108:SF1">
    <property type="entry name" value="FERROCHELATASE, MITOCHONDRIAL"/>
    <property type="match status" value="1"/>
</dbReference>
<dbReference type="InterPro" id="IPR019772">
    <property type="entry name" value="Ferrochelatase_AS"/>
</dbReference>
<dbReference type="CDD" id="cd03411">
    <property type="entry name" value="Ferrochelatase_N"/>
    <property type="match status" value="1"/>
</dbReference>
<dbReference type="Pfam" id="PF00762">
    <property type="entry name" value="Ferrochelatase"/>
    <property type="match status" value="1"/>
</dbReference>
<evidence type="ECO:0000256" key="3">
    <source>
        <dbReference type="ARBA" id="ARBA00022723"/>
    </source>
</evidence>
<evidence type="ECO:0000256" key="5">
    <source>
        <dbReference type="ARBA" id="ARBA00023133"/>
    </source>
</evidence>
<comment type="catalytic activity">
    <reaction evidence="8">
        <text>Fe-coproporphyrin III + 2 H(+) = coproporphyrin III + Fe(2+)</text>
        <dbReference type="Rhea" id="RHEA:49572"/>
        <dbReference type="ChEBI" id="CHEBI:15378"/>
        <dbReference type="ChEBI" id="CHEBI:29033"/>
        <dbReference type="ChEBI" id="CHEBI:68438"/>
        <dbReference type="ChEBI" id="CHEBI:131725"/>
        <dbReference type="EC" id="4.99.1.9"/>
    </reaction>
    <physiologicalReaction direction="right-to-left" evidence="8">
        <dbReference type="Rhea" id="RHEA:49574"/>
    </physiologicalReaction>
</comment>
<dbReference type="NCBIfam" id="TIGR00109">
    <property type="entry name" value="hemH"/>
    <property type="match status" value="1"/>
</dbReference>
<keyword evidence="2 9" id="KW-0963">Cytoplasm</keyword>
<dbReference type="AlphaFoldDB" id="A0A1H7NTA3"/>
<evidence type="ECO:0000256" key="7">
    <source>
        <dbReference type="ARBA" id="ARBA00023244"/>
    </source>
</evidence>
<comment type="similarity">
    <text evidence="1 9 10">Belongs to the ferrochelatase family.</text>
</comment>
<dbReference type="FunFam" id="3.40.50.1400:FF:000002">
    <property type="entry name" value="Ferrochelatase"/>
    <property type="match status" value="1"/>
</dbReference>
<dbReference type="GO" id="GO:0006783">
    <property type="term" value="P:heme biosynthetic process"/>
    <property type="evidence" value="ECO:0007669"/>
    <property type="project" value="UniProtKB-UniRule"/>
</dbReference>
<gene>
    <name evidence="9" type="primary">hemH</name>
    <name evidence="11" type="ORF">SAMN05216382_1677</name>
</gene>
<dbReference type="InterPro" id="IPR033644">
    <property type="entry name" value="Ferrochelatase_C"/>
</dbReference>
<comment type="catalytic activity">
    <reaction evidence="9 10">
        <text>heme b + 2 H(+) = protoporphyrin IX + Fe(2+)</text>
        <dbReference type="Rhea" id="RHEA:22584"/>
        <dbReference type="ChEBI" id="CHEBI:15378"/>
        <dbReference type="ChEBI" id="CHEBI:29033"/>
        <dbReference type="ChEBI" id="CHEBI:57306"/>
        <dbReference type="ChEBI" id="CHEBI:60344"/>
        <dbReference type="EC" id="4.98.1.1"/>
    </reaction>
</comment>
<feature type="binding site" evidence="9">
    <location>
        <position position="282"/>
    </location>
    <ligand>
        <name>Fe(2+)</name>
        <dbReference type="ChEBI" id="CHEBI:29033"/>
    </ligand>
</feature>
<evidence type="ECO:0000256" key="1">
    <source>
        <dbReference type="ARBA" id="ARBA00007718"/>
    </source>
</evidence>
<protein>
    <recommendedName>
        <fullName evidence="9 10">Ferrochelatase</fullName>
        <ecNumber evidence="9 10">4.98.1.1</ecNumber>
    </recommendedName>
    <alternativeName>
        <fullName evidence="9">Heme synthase</fullName>
    </alternativeName>
    <alternativeName>
        <fullName evidence="9">Protoheme ferro-lyase</fullName>
    </alternativeName>
</protein>
<proteinExistence type="inferred from homology"/>
<dbReference type="PROSITE" id="PS00534">
    <property type="entry name" value="FERROCHELATASE"/>
    <property type="match status" value="1"/>
</dbReference>
<evidence type="ECO:0000256" key="4">
    <source>
        <dbReference type="ARBA" id="ARBA00023004"/>
    </source>
</evidence>
<feature type="binding site" evidence="9">
    <location>
        <position position="204"/>
    </location>
    <ligand>
        <name>Fe(2+)</name>
        <dbReference type="ChEBI" id="CHEBI:29033"/>
    </ligand>
</feature>
<evidence type="ECO:0000256" key="9">
    <source>
        <dbReference type="HAMAP-Rule" id="MF_00323"/>
    </source>
</evidence>
<dbReference type="SUPFAM" id="SSF53800">
    <property type="entry name" value="Chelatase"/>
    <property type="match status" value="1"/>
</dbReference>
<keyword evidence="6 9" id="KW-0456">Lyase</keyword>
<dbReference type="GO" id="GO:0005737">
    <property type="term" value="C:cytoplasm"/>
    <property type="evidence" value="ECO:0007669"/>
    <property type="project" value="UniProtKB-SubCell"/>
</dbReference>
<evidence type="ECO:0000313" key="12">
    <source>
        <dbReference type="Proteomes" id="UP000199214"/>
    </source>
</evidence>
<dbReference type="GO" id="GO:0004325">
    <property type="term" value="F:ferrochelatase activity"/>
    <property type="evidence" value="ECO:0007669"/>
    <property type="project" value="UniProtKB-UniRule"/>
</dbReference>
<keyword evidence="3 9" id="KW-0479">Metal-binding</keyword>
<evidence type="ECO:0000256" key="10">
    <source>
        <dbReference type="RuleBase" id="RU000607"/>
    </source>
</evidence>
<organism evidence="11 12">
    <name type="scientific">Sphingomonas palmae</name>
    <dbReference type="NCBI Taxonomy" id="1855283"/>
    <lineage>
        <taxon>Bacteria</taxon>
        <taxon>Pseudomonadati</taxon>
        <taxon>Pseudomonadota</taxon>
        <taxon>Alphaproteobacteria</taxon>
        <taxon>Sphingomonadales</taxon>
        <taxon>Sphingomonadaceae</taxon>
        <taxon>Sphingomonas</taxon>
    </lineage>
</organism>
<dbReference type="UniPathway" id="UPA00252">
    <property type="reaction ID" value="UER00325"/>
</dbReference>
<accession>A0A1H7NTA3</accession>
<dbReference type="EC" id="4.98.1.1" evidence="9 10"/>
<keyword evidence="7 9" id="KW-0627">Porphyrin biosynthesis</keyword>
<evidence type="ECO:0000256" key="6">
    <source>
        <dbReference type="ARBA" id="ARBA00023239"/>
    </source>
</evidence>
<comment type="function">
    <text evidence="9 10">Catalyzes the ferrous insertion into protoporphyrin IX.</text>
</comment>
<dbReference type="PANTHER" id="PTHR11108">
    <property type="entry name" value="FERROCHELATASE"/>
    <property type="match status" value="1"/>
</dbReference>
<keyword evidence="4 9" id="KW-0408">Iron</keyword>
<comment type="pathway">
    <text evidence="9 10">Porphyrin-containing compound metabolism; protoheme biosynthesis; protoheme from protoporphyrin-IX: step 1/1.</text>
</comment>
<comment type="subcellular location">
    <subcellularLocation>
        <location evidence="9 10">Cytoplasm</location>
    </subcellularLocation>
</comment>